<proteinExistence type="predicted"/>
<dbReference type="InterPro" id="IPR049943">
    <property type="entry name" value="Ser_HO-MeTrfase-like"/>
</dbReference>
<dbReference type="GO" id="GO:0005739">
    <property type="term" value="C:mitochondrion"/>
    <property type="evidence" value="ECO:0007669"/>
    <property type="project" value="TreeGrafter"/>
</dbReference>
<dbReference type="PANTHER" id="PTHR11680">
    <property type="entry name" value="SERINE HYDROXYMETHYLTRANSFERASE"/>
    <property type="match status" value="1"/>
</dbReference>
<dbReference type="Gene3D" id="3.90.1150.10">
    <property type="entry name" value="Aspartate Aminotransferase, domain 1"/>
    <property type="match status" value="1"/>
</dbReference>
<comment type="caution">
    <text evidence="4">The sequence shown here is derived from an EMBL/GenBank/DDBJ whole genome shotgun (WGS) entry which is preliminary data.</text>
</comment>
<dbReference type="Proteomes" id="UP000792457">
    <property type="component" value="Unassembled WGS sequence"/>
</dbReference>
<dbReference type="GO" id="GO:0004372">
    <property type="term" value="F:glycine hydroxymethyltransferase activity"/>
    <property type="evidence" value="ECO:0007669"/>
    <property type="project" value="TreeGrafter"/>
</dbReference>
<evidence type="ECO:0000259" key="3">
    <source>
        <dbReference type="Pfam" id="PF00464"/>
    </source>
</evidence>
<dbReference type="Pfam" id="PF00464">
    <property type="entry name" value="SHMT"/>
    <property type="match status" value="1"/>
</dbReference>
<organism evidence="4 5">
    <name type="scientific">Ladona fulva</name>
    <name type="common">Scarce chaser dragonfly</name>
    <name type="synonym">Libellula fulva</name>
    <dbReference type="NCBI Taxonomy" id="123851"/>
    <lineage>
        <taxon>Eukaryota</taxon>
        <taxon>Metazoa</taxon>
        <taxon>Ecdysozoa</taxon>
        <taxon>Arthropoda</taxon>
        <taxon>Hexapoda</taxon>
        <taxon>Insecta</taxon>
        <taxon>Pterygota</taxon>
        <taxon>Palaeoptera</taxon>
        <taxon>Odonata</taxon>
        <taxon>Epiprocta</taxon>
        <taxon>Anisoptera</taxon>
        <taxon>Libelluloidea</taxon>
        <taxon>Libellulidae</taxon>
        <taxon>Ladona</taxon>
    </lineage>
</organism>
<dbReference type="InterPro" id="IPR015422">
    <property type="entry name" value="PyrdxlP-dep_Trfase_small"/>
</dbReference>
<dbReference type="InterPro" id="IPR015421">
    <property type="entry name" value="PyrdxlP-dep_Trfase_major"/>
</dbReference>
<protein>
    <recommendedName>
        <fullName evidence="3">Serine hydroxymethyltransferase-like domain-containing protein</fullName>
    </recommendedName>
</protein>
<dbReference type="OrthoDB" id="10265628at2759"/>
<dbReference type="GO" id="GO:0030170">
    <property type="term" value="F:pyridoxal phosphate binding"/>
    <property type="evidence" value="ECO:0007669"/>
    <property type="project" value="TreeGrafter"/>
</dbReference>
<dbReference type="PANTHER" id="PTHR11680:SF59">
    <property type="entry name" value="SERINE HYDROXYMETHYLTRANSFERASE, CYTOSOLIC"/>
    <property type="match status" value="1"/>
</dbReference>
<dbReference type="GO" id="GO:0005634">
    <property type="term" value="C:nucleus"/>
    <property type="evidence" value="ECO:0007669"/>
    <property type="project" value="TreeGrafter"/>
</dbReference>
<dbReference type="GO" id="GO:0019264">
    <property type="term" value="P:glycine biosynthetic process from serine"/>
    <property type="evidence" value="ECO:0007669"/>
    <property type="project" value="TreeGrafter"/>
</dbReference>
<gene>
    <name evidence="4" type="ORF">J437_LFUL004544</name>
</gene>
<dbReference type="InterPro" id="IPR039429">
    <property type="entry name" value="SHMT-like_dom"/>
</dbReference>
<dbReference type="Gene3D" id="3.40.640.10">
    <property type="entry name" value="Type I PLP-dependent aspartate aminotransferase-like (Major domain)"/>
    <property type="match status" value="1"/>
</dbReference>
<dbReference type="AlphaFoldDB" id="A0A8K0JYB1"/>
<evidence type="ECO:0000256" key="1">
    <source>
        <dbReference type="ARBA" id="ARBA00001933"/>
    </source>
</evidence>
<reference evidence="4" key="2">
    <citation type="submission" date="2017-10" db="EMBL/GenBank/DDBJ databases">
        <title>Ladona fulva Genome sequencing and assembly.</title>
        <authorList>
            <person name="Murali S."/>
            <person name="Richards S."/>
            <person name="Bandaranaike D."/>
            <person name="Bellair M."/>
            <person name="Blankenburg K."/>
            <person name="Chao H."/>
            <person name="Dinh H."/>
            <person name="Doddapaneni H."/>
            <person name="Dugan-Rocha S."/>
            <person name="Elkadiri S."/>
            <person name="Gnanaolivu R."/>
            <person name="Hernandez B."/>
            <person name="Skinner E."/>
            <person name="Javaid M."/>
            <person name="Lee S."/>
            <person name="Li M."/>
            <person name="Ming W."/>
            <person name="Munidasa M."/>
            <person name="Muniz J."/>
            <person name="Nguyen L."/>
            <person name="Hughes D."/>
            <person name="Osuji N."/>
            <person name="Pu L.-L."/>
            <person name="Puazo M."/>
            <person name="Qu C."/>
            <person name="Quiroz J."/>
            <person name="Raj R."/>
            <person name="Weissenberger G."/>
            <person name="Xin Y."/>
            <person name="Zou X."/>
            <person name="Han Y."/>
            <person name="Worley K."/>
            <person name="Muzny D."/>
            <person name="Gibbs R."/>
        </authorList>
    </citation>
    <scope>NUCLEOTIDE SEQUENCE</scope>
    <source>
        <strain evidence="4">Sampled in the wild</strain>
    </source>
</reference>
<keyword evidence="5" id="KW-1185">Reference proteome</keyword>
<comment type="cofactor">
    <cofactor evidence="1">
        <name>pyridoxal 5'-phosphate</name>
        <dbReference type="ChEBI" id="CHEBI:597326"/>
    </cofactor>
</comment>
<evidence type="ECO:0000313" key="4">
    <source>
        <dbReference type="EMBL" id="KAG8222508.1"/>
    </source>
</evidence>
<feature type="domain" description="Serine hydroxymethyltransferase-like" evidence="3">
    <location>
        <begin position="26"/>
        <end position="179"/>
    </location>
</feature>
<sequence>MSSVLSYKKIPFPCKIQYILSYHIVSGVRSVDKNGVKVMYDLESKINQAVFPGLQGGPHNHAIAAIATAMKQARTPEFKEYQLQVVRNAKRLCSGLQKVGYEISTGGTDVHLVLVDLRTAGITGARAEKILEEISIACNKNTVPGDKSALNPSGIRLGTPALTTRGLKEEDIDKVVDFIHRGLQLSKEITKISGPKLVDFKRVLAEDSNIQQKVKSLRNEVEKFAQNFPIPGYPEY</sequence>
<dbReference type="GO" id="GO:0035999">
    <property type="term" value="P:tetrahydrofolate interconversion"/>
    <property type="evidence" value="ECO:0007669"/>
    <property type="project" value="UniProtKB-UniPathway"/>
</dbReference>
<evidence type="ECO:0000256" key="2">
    <source>
        <dbReference type="ARBA" id="ARBA00022898"/>
    </source>
</evidence>
<accession>A0A8K0JYB1</accession>
<dbReference type="SUPFAM" id="SSF53383">
    <property type="entry name" value="PLP-dependent transferases"/>
    <property type="match status" value="1"/>
</dbReference>
<keyword evidence="2" id="KW-0663">Pyridoxal phosphate</keyword>
<reference evidence="4" key="1">
    <citation type="submission" date="2013-04" db="EMBL/GenBank/DDBJ databases">
        <authorList>
            <person name="Qu J."/>
            <person name="Murali S.C."/>
            <person name="Bandaranaike D."/>
            <person name="Bellair M."/>
            <person name="Blankenburg K."/>
            <person name="Chao H."/>
            <person name="Dinh H."/>
            <person name="Doddapaneni H."/>
            <person name="Downs B."/>
            <person name="Dugan-Rocha S."/>
            <person name="Elkadiri S."/>
            <person name="Gnanaolivu R.D."/>
            <person name="Hernandez B."/>
            <person name="Javaid M."/>
            <person name="Jayaseelan J.C."/>
            <person name="Lee S."/>
            <person name="Li M."/>
            <person name="Ming W."/>
            <person name="Munidasa M."/>
            <person name="Muniz J."/>
            <person name="Nguyen L."/>
            <person name="Ongeri F."/>
            <person name="Osuji N."/>
            <person name="Pu L.-L."/>
            <person name="Puazo M."/>
            <person name="Qu C."/>
            <person name="Quiroz J."/>
            <person name="Raj R."/>
            <person name="Weissenberger G."/>
            <person name="Xin Y."/>
            <person name="Zou X."/>
            <person name="Han Y."/>
            <person name="Richards S."/>
            <person name="Worley K."/>
            <person name="Muzny D."/>
            <person name="Gibbs R."/>
        </authorList>
    </citation>
    <scope>NUCLEOTIDE SEQUENCE</scope>
    <source>
        <strain evidence="4">Sampled in the wild</strain>
    </source>
</reference>
<name>A0A8K0JYB1_LADFU</name>
<evidence type="ECO:0000313" key="5">
    <source>
        <dbReference type="Proteomes" id="UP000792457"/>
    </source>
</evidence>
<dbReference type="EMBL" id="KZ308136">
    <property type="protein sequence ID" value="KAG8222508.1"/>
    <property type="molecule type" value="Genomic_DNA"/>
</dbReference>
<dbReference type="UniPathway" id="UPA00193"/>
<dbReference type="InterPro" id="IPR015424">
    <property type="entry name" value="PyrdxlP-dep_Trfase"/>
</dbReference>